<dbReference type="Gene3D" id="1.10.10.10">
    <property type="entry name" value="Winged helix-like DNA-binding domain superfamily/Winged helix DNA-binding domain"/>
    <property type="match status" value="1"/>
</dbReference>
<sequence>MINSTKKTTRTQRHRPVTGAGELTGARARIFQALTDQPGSSAADLALVAGIGRSTAGKALATLESQGMAVRENGATTTGKAAPDRWRPHPNATPGQEHPLPNTESEAMADASSEVSGTDRQRDEAETTAPHPAAPEVAHTPAEPPAHPDKQPTHTQEPGAEAPTSEESPDALAHPHPHPAPGAQPGAATAPTPDPGPAELSATVTPSGVPVSADSASHAQTGRGSSVPAHGHACPTCGHVRPSATVTDSGRLRPGVLGEMVLNFMAAHPDEAFTATAISRSIERSSGAIANSLVTLAKRSTVRQVTDQPRRYQYVPEQEASVATARN</sequence>
<evidence type="ECO:0008006" key="4">
    <source>
        <dbReference type="Google" id="ProtNLM"/>
    </source>
</evidence>
<feature type="compositionally biased region" description="Low complexity" evidence="1">
    <location>
        <begin position="127"/>
        <end position="141"/>
    </location>
</feature>
<dbReference type="Proteomes" id="UP001519064">
    <property type="component" value="Unassembled WGS sequence"/>
</dbReference>
<reference evidence="2 3" key="1">
    <citation type="submission" date="2020-11" db="EMBL/GenBank/DDBJ databases">
        <title>Streptomyces spirodelae sp. nov., isolated from duckweed.</title>
        <authorList>
            <person name="Saimee Y."/>
            <person name="Duangmal K."/>
        </authorList>
    </citation>
    <scope>NUCLEOTIDE SEQUENCE [LARGE SCALE GENOMIC DNA]</scope>
    <source>
        <strain evidence="2 3">S16-07</strain>
    </source>
</reference>
<name>A0ABS3X4R9_9ACTN</name>
<evidence type="ECO:0000313" key="3">
    <source>
        <dbReference type="Proteomes" id="UP001519064"/>
    </source>
</evidence>
<evidence type="ECO:0000256" key="1">
    <source>
        <dbReference type="SAM" id="MobiDB-lite"/>
    </source>
</evidence>
<feature type="compositionally biased region" description="Low complexity" evidence="1">
    <location>
        <begin position="181"/>
        <end position="191"/>
    </location>
</feature>
<feature type="region of interest" description="Disordered" evidence="1">
    <location>
        <begin position="68"/>
        <end position="231"/>
    </location>
</feature>
<evidence type="ECO:0000313" key="2">
    <source>
        <dbReference type="EMBL" id="MBO8190365.1"/>
    </source>
</evidence>
<keyword evidence="3" id="KW-1185">Reference proteome</keyword>
<dbReference type="EMBL" id="JADKMA010000004">
    <property type="protein sequence ID" value="MBO8190365.1"/>
    <property type="molecule type" value="Genomic_DNA"/>
</dbReference>
<gene>
    <name evidence="2" type="ORF">ITI46_01335</name>
</gene>
<dbReference type="InterPro" id="IPR036388">
    <property type="entry name" value="WH-like_DNA-bd_sf"/>
</dbReference>
<feature type="compositionally biased region" description="Polar residues" evidence="1">
    <location>
        <begin position="214"/>
        <end position="224"/>
    </location>
</feature>
<organism evidence="2 3">
    <name type="scientific">Streptomyces oryzae</name>
    <dbReference type="NCBI Taxonomy" id="1434886"/>
    <lineage>
        <taxon>Bacteria</taxon>
        <taxon>Bacillati</taxon>
        <taxon>Actinomycetota</taxon>
        <taxon>Actinomycetes</taxon>
        <taxon>Kitasatosporales</taxon>
        <taxon>Streptomycetaceae</taxon>
        <taxon>Streptomyces</taxon>
    </lineage>
</organism>
<protein>
    <recommendedName>
        <fullName evidence="4">HTH marR-type domain-containing protein</fullName>
    </recommendedName>
</protein>
<dbReference type="RefSeq" id="WP_209237296.1">
    <property type="nucleotide sequence ID" value="NZ_JADKMA010000004.1"/>
</dbReference>
<dbReference type="SUPFAM" id="SSF46785">
    <property type="entry name" value="Winged helix' DNA-binding domain"/>
    <property type="match status" value="1"/>
</dbReference>
<dbReference type="InterPro" id="IPR036390">
    <property type="entry name" value="WH_DNA-bd_sf"/>
</dbReference>
<proteinExistence type="predicted"/>
<comment type="caution">
    <text evidence="2">The sequence shown here is derived from an EMBL/GenBank/DDBJ whole genome shotgun (WGS) entry which is preliminary data.</text>
</comment>
<accession>A0ABS3X4R9</accession>